<dbReference type="InterPro" id="IPR036628">
    <property type="entry name" value="Clp_N_dom_sf"/>
</dbReference>
<evidence type="ECO:0000313" key="1">
    <source>
        <dbReference type="EMBL" id="MEB3964439.1"/>
    </source>
</evidence>
<dbReference type="EMBL" id="JAOZYB010000311">
    <property type="protein sequence ID" value="MEB3964439.1"/>
    <property type="molecule type" value="Genomic_DNA"/>
</dbReference>
<evidence type="ECO:0000313" key="2">
    <source>
        <dbReference type="Proteomes" id="UP001352223"/>
    </source>
</evidence>
<comment type="caution">
    <text evidence="1">The sequence shown here is derived from an EMBL/GenBank/DDBJ whole genome shotgun (WGS) entry which is preliminary data.</text>
</comment>
<sequence length="66" mass="6780">MRSSVAPYSRKAIALAEARSEQSGSDRIDCHDLLIGLARVGRGVAADVLAEAGFDPAELDAIPAGA</sequence>
<evidence type="ECO:0008006" key="3">
    <source>
        <dbReference type="Google" id="ProtNLM"/>
    </source>
</evidence>
<accession>A0ABU6CI99</accession>
<name>A0ABU6CI99_9ACTN</name>
<proteinExistence type="predicted"/>
<dbReference type="Proteomes" id="UP001352223">
    <property type="component" value="Unassembled WGS sequence"/>
</dbReference>
<dbReference type="Gene3D" id="1.10.1780.10">
    <property type="entry name" value="Clp, N-terminal domain"/>
    <property type="match status" value="1"/>
</dbReference>
<reference evidence="1 2" key="1">
    <citation type="submission" date="2022-10" db="EMBL/GenBank/DDBJ databases">
        <authorList>
            <person name="Xie J."/>
            <person name="Shen N."/>
        </authorList>
    </citation>
    <scope>NUCLEOTIDE SEQUENCE [LARGE SCALE GENOMIC DNA]</scope>
    <source>
        <strain evidence="1 2">DSM 41681</strain>
    </source>
</reference>
<keyword evidence="2" id="KW-1185">Reference proteome</keyword>
<organism evidence="1 2">
    <name type="scientific">Streptomyces kunmingensis</name>
    <dbReference type="NCBI Taxonomy" id="68225"/>
    <lineage>
        <taxon>Bacteria</taxon>
        <taxon>Bacillati</taxon>
        <taxon>Actinomycetota</taxon>
        <taxon>Actinomycetes</taxon>
        <taxon>Kitasatosporales</taxon>
        <taxon>Streptomycetaceae</taxon>
        <taxon>Streptomyces</taxon>
    </lineage>
</organism>
<dbReference type="RefSeq" id="WP_324772163.1">
    <property type="nucleotide sequence ID" value="NZ_BAAATS010000028.1"/>
</dbReference>
<gene>
    <name evidence="1" type="ORF">OKJ48_30035</name>
</gene>
<protein>
    <recommendedName>
        <fullName evidence="3">Clp R domain-containing protein</fullName>
    </recommendedName>
</protein>